<keyword evidence="13" id="KW-1185">Reference proteome</keyword>
<protein>
    <submittedName>
        <fullName evidence="12">Cation:proton antiporter</fullName>
    </submittedName>
</protein>
<feature type="domain" description="Cation/H+ exchanger transmembrane" evidence="11">
    <location>
        <begin position="10"/>
        <end position="379"/>
    </location>
</feature>
<accession>A0AAW9RGF2</accession>
<keyword evidence="8 10" id="KW-0472">Membrane</keyword>
<evidence type="ECO:0000256" key="2">
    <source>
        <dbReference type="ARBA" id="ARBA00022448"/>
    </source>
</evidence>
<dbReference type="GO" id="GO:1902600">
    <property type="term" value="P:proton transmembrane transport"/>
    <property type="evidence" value="ECO:0007669"/>
    <property type="project" value="InterPro"/>
</dbReference>
<evidence type="ECO:0000313" key="13">
    <source>
        <dbReference type="Proteomes" id="UP001359886"/>
    </source>
</evidence>
<evidence type="ECO:0000256" key="5">
    <source>
        <dbReference type="ARBA" id="ARBA00022989"/>
    </source>
</evidence>
<feature type="transmembrane region" description="Helical" evidence="10">
    <location>
        <begin position="180"/>
        <end position="203"/>
    </location>
</feature>
<dbReference type="EMBL" id="JAZHOG010000010">
    <property type="protein sequence ID" value="MEJ8568831.1"/>
    <property type="molecule type" value="Genomic_DNA"/>
</dbReference>
<gene>
    <name evidence="12" type="ORF">V3330_14450</name>
</gene>
<dbReference type="Proteomes" id="UP001359886">
    <property type="component" value="Unassembled WGS sequence"/>
</dbReference>
<feature type="transmembrane region" description="Helical" evidence="10">
    <location>
        <begin position="114"/>
        <end position="133"/>
    </location>
</feature>
<dbReference type="InterPro" id="IPR038770">
    <property type="entry name" value="Na+/solute_symporter_sf"/>
</dbReference>
<name>A0AAW9RGF2_9GAMM</name>
<organism evidence="12 13">
    <name type="scientific">Elongatibacter sediminis</name>
    <dbReference type="NCBI Taxonomy" id="3119006"/>
    <lineage>
        <taxon>Bacteria</taxon>
        <taxon>Pseudomonadati</taxon>
        <taxon>Pseudomonadota</taxon>
        <taxon>Gammaproteobacteria</taxon>
        <taxon>Chromatiales</taxon>
        <taxon>Wenzhouxiangellaceae</taxon>
        <taxon>Elongatibacter</taxon>
    </lineage>
</organism>
<evidence type="ECO:0000256" key="10">
    <source>
        <dbReference type="SAM" id="Phobius"/>
    </source>
</evidence>
<keyword evidence="5 10" id="KW-1133">Transmembrane helix</keyword>
<dbReference type="GO" id="GO:0006814">
    <property type="term" value="P:sodium ion transport"/>
    <property type="evidence" value="ECO:0007669"/>
    <property type="project" value="UniProtKB-KW"/>
</dbReference>
<keyword evidence="6" id="KW-0915">Sodium</keyword>
<keyword evidence="4 10" id="KW-0812">Transmembrane</keyword>
<dbReference type="PANTHER" id="PTHR43562">
    <property type="entry name" value="NAPA-TYPE SODIUM/HYDROGEN ANTIPORTER"/>
    <property type="match status" value="1"/>
</dbReference>
<feature type="transmembrane region" description="Helical" evidence="10">
    <location>
        <begin position="355"/>
        <end position="374"/>
    </location>
</feature>
<evidence type="ECO:0000259" key="11">
    <source>
        <dbReference type="Pfam" id="PF00999"/>
    </source>
</evidence>
<feature type="transmembrane region" description="Helical" evidence="10">
    <location>
        <begin position="6"/>
        <end position="22"/>
    </location>
</feature>
<evidence type="ECO:0000256" key="3">
    <source>
        <dbReference type="ARBA" id="ARBA00022449"/>
    </source>
</evidence>
<reference evidence="12 13" key="1">
    <citation type="submission" date="2024-02" db="EMBL/GenBank/DDBJ databases">
        <title>A novel Wenzhouxiangellaceae bacterium, isolated from coastal sediments.</title>
        <authorList>
            <person name="Du Z.-J."/>
            <person name="Ye Y.-Q."/>
            <person name="Zhang X.-Y."/>
        </authorList>
    </citation>
    <scope>NUCLEOTIDE SEQUENCE [LARGE SCALE GENOMIC DNA]</scope>
    <source>
        <strain evidence="12 13">CH-27</strain>
    </source>
</reference>
<evidence type="ECO:0000256" key="6">
    <source>
        <dbReference type="ARBA" id="ARBA00023053"/>
    </source>
</evidence>
<feature type="transmembrane region" description="Helical" evidence="10">
    <location>
        <begin position="145"/>
        <end position="168"/>
    </location>
</feature>
<dbReference type="PANTHER" id="PTHR43562:SF3">
    <property type="entry name" value="SODIUM ION_PROTON EXCHANGER (EUROFUNG)"/>
    <property type="match status" value="1"/>
</dbReference>
<dbReference type="AlphaFoldDB" id="A0AAW9RGF2"/>
<dbReference type="GO" id="GO:0015297">
    <property type="term" value="F:antiporter activity"/>
    <property type="evidence" value="ECO:0007669"/>
    <property type="project" value="UniProtKB-KW"/>
</dbReference>
<keyword evidence="7" id="KW-0406">Ion transport</keyword>
<feature type="transmembrane region" description="Helical" evidence="10">
    <location>
        <begin position="292"/>
        <end position="319"/>
    </location>
</feature>
<evidence type="ECO:0000256" key="8">
    <source>
        <dbReference type="ARBA" id="ARBA00023136"/>
    </source>
</evidence>
<evidence type="ECO:0000256" key="7">
    <source>
        <dbReference type="ARBA" id="ARBA00023065"/>
    </source>
</evidence>
<dbReference type="Pfam" id="PF00999">
    <property type="entry name" value="Na_H_Exchanger"/>
    <property type="match status" value="1"/>
</dbReference>
<keyword evidence="3" id="KW-0050">Antiport</keyword>
<feature type="transmembrane region" description="Helical" evidence="10">
    <location>
        <begin position="82"/>
        <end position="102"/>
    </location>
</feature>
<dbReference type="InterPro" id="IPR006153">
    <property type="entry name" value="Cation/H_exchanger_TM"/>
</dbReference>
<evidence type="ECO:0000313" key="12">
    <source>
        <dbReference type="EMBL" id="MEJ8568831.1"/>
    </source>
</evidence>
<feature type="transmembrane region" description="Helical" evidence="10">
    <location>
        <begin position="262"/>
        <end position="280"/>
    </location>
</feature>
<dbReference type="GO" id="GO:0016020">
    <property type="term" value="C:membrane"/>
    <property type="evidence" value="ECO:0007669"/>
    <property type="project" value="UniProtKB-SubCell"/>
</dbReference>
<feature type="transmembrane region" description="Helical" evidence="10">
    <location>
        <begin position="215"/>
        <end position="242"/>
    </location>
</feature>
<evidence type="ECO:0000256" key="1">
    <source>
        <dbReference type="ARBA" id="ARBA00004141"/>
    </source>
</evidence>
<keyword evidence="2" id="KW-0813">Transport</keyword>
<dbReference type="RefSeq" id="WP_354696156.1">
    <property type="nucleotide sequence ID" value="NZ_JAZHOG010000010.1"/>
</dbReference>
<dbReference type="Gene3D" id="1.20.1530.20">
    <property type="match status" value="1"/>
</dbReference>
<feature type="transmembrane region" description="Helical" evidence="10">
    <location>
        <begin position="29"/>
        <end position="47"/>
    </location>
</feature>
<proteinExistence type="predicted"/>
<feature type="transmembrane region" description="Helical" evidence="10">
    <location>
        <begin position="59"/>
        <end position="75"/>
    </location>
</feature>
<keyword evidence="9" id="KW-0739">Sodium transport</keyword>
<evidence type="ECO:0000256" key="9">
    <source>
        <dbReference type="ARBA" id="ARBA00023201"/>
    </source>
</evidence>
<feature type="transmembrane region" description="Helical" evidence="10">
    <location>
        <begin position="325"/>
        <end position="346"/>
    </location>
</feature>
<evidence type="ECO:0000256" key="4">
    <source>
        <dbReference type="ARBA" id="ARBA00022692"/>
    </source>
</evidence>
<sequence>MTQWLDIILVFLLGGLISWLSMRYRFPNAVAQVVLGVILGTAVLGWVPHSVLLHDLGEIGVVLLLGVVAMGLGLPRLKAGGWAGAQVALLGIAFSIGGGYAIGQAFDFPIEETIYLSLALGATSIGITVQVLEQFSLITHRIAEIVIAAAVLDDLIVLYFLGLAHGLLGGGYGPAESMKFFLGAFLAIGGLYWVGRTATVWAFRFRLISHPFAQGLWAVAMIALGAVVTRSLGMSLVVGAFFAGLSIAGGLPESQAKKGALALRPLVLGFMPFFFVMIGVQFDWTALSAANALWLLLSVIAVGILAKTLGGIIGAASVANWRDRWLVGFGMVARGEVALVIATLGLKQGHLTQPVYAAILVMAVTAAVIGPLLMTPLAKRATPGN</sequence>
<comment type="subcellular location">
    <subcellularLocation>
        <location evidence="1">Membrane</location>
        <topology evidence="1">Multi-pass membrane protein</topology>
    </subcellularLocation>
</comment>
<comment type="caution">
    <text evidence="12">The sequence shown here is derived from an EMBL/GenBank/DDBJ whole genome shotgun (WGS) entry which is preliminary data.</text>
</comment>